<reference evidence="2" key="2">
    <citation type="submission" date="2015-01" db="EMBL/GenBank/DDBJ databases">
        <title>Evolutionary Origins and Diversification of the Mycorrhizal Mutualists.</title>
        <authorList>
            <consortium name="DOE Joint Genome Institute"/>
            <consortium name="Mycorrhizal Genomics Consortium"/>
            <person name="Kohler A."/>
            <person name="Kuo A."/>
            <person name="Nagy L.G."/>
            <person name="Floudas D."/>
            <person name="Copeland A."/>
            <person name="Barry K.W."/>
            <person name="Cichocki N."/>
            <person name="Veneault-Fourrey C."/>
            <person name="LaButti K."/>
            <person name="Lindquist E.A."/>
            <person name="Lipzen A."/>
            <person name="Lundell T."/>
            <person name="Morin E."/>
            <person name="Murat C."/>
            <person name="Riley R."/>
            <person name="Ohm R."/>
            <person name="Sun H."/>
            <person name="Tunlid A."/>
            <person name="Henrissat B."/>
            <person name="Grigoriev I.V."/>
            <person name="Hibbett D.S."/>
            <person name="Martin F."/>
        </authorList>
    </citation>
    <scope>NUCLEOTIDE SEQUENCE [LARGE SCALE GENOMIC DNA]</scope>
    <source>
        <strain evidence="2">Ve08.2h10</strain>
    </source>
</reference>
<dbReference type="Proteomes" id="UP000054538">
    <property type="component" value="Unassembled WGS sequence"/>
</dbReference>
<accession>A0A0D0CUV1</accession>
<dbReference type="InParanoid" id="A0A0D0CUV1"/>
<dbReference type="EMBL" id="KN828500">
    <property type="protein sequence ID" value="KIK74876.1"/>
    <property type="molecule type" value="Genomic_DNA"/>
</dbReference>
<keyword evidence="2" id="KW-1185">Reference proteome</keyword>
<evidence type="ECO:0000313" key="2">
    <source>
        <dbReference type="Proteomes" id="UP000054538"/>
    </source>
</evidence>
<reference evidence="1 2" key="1">
    <citation type="submission" date="2014-04" db="EMBL/GenBank/DDBJ databases">
        <authorList>
            <consortium name="DOE Joint Genome Institute"/>
            <person name="Kuo A."/>
            <person name="Kohler A."/>
            <person name="Jargeat P."/>
            <person name="Nagy L.G."/>
            <person name="Floudas D."/>
            <person name="Copeland A."/>
            <person name="Barry K.W."/>
            <person name="Cichocki N."/>
            <person name="Veneault-Fourrey C."/>
            <person name="LaButti K."/>
            <person name="Lindquist E.A."/>
            <person name="Lipzen A."/>
            <person name="Lundell T."/>
            <person name="Morin E."/>
            <person name="Murat C."/>
            <person name="Sun H."/>
            <person name="Tunlid A."/>
            <person name="Henrissat B."/>
            <person name="Grigoriev I.V."/>
            <person name="Hibbett D.S."/>
            <person name="Martin F."/>
            <person name="Nordberg H.P."/>
            <person name="Cantor M.N."/>
            <person name="Hua S.X."/>
        </authorList>
    </citation>
    <scope>NUCLEOTIDE SEQUENCE [LARGE SCALE GENOMIC DNA]</scope>
    <source>
        <strain evidence="1 2">Ve08.2h10</strain>
    </source>
</reference>
<gene>
    <name evidence="1" type="ORF">PAXRUDRAFT_174420</name>
</gene>
<dbReference type="HOGENOM" id="CLU_2892118_0_0_1"/>
<evidence type="ECO:0000313" key="1">
    <source>
        <dbReference type="EMBL" id="KIK74876.1"/>
    </source>
</evidence>
<protein>
    <submittedName>
        <fullName evidence="1">Uncharacterized protein</fullName>
    </submittedName>
</protein>
<feature type="non-terminal residue" evidence="1">
    <location>
        <position position="63"/>
    </location>
</feature>
<dbReference type="AlphaFoldDB" id="A0A0D0CUV1"/>
<name>A0A0D0CUV1_9AGAM</name>
<proteinExistence type="predicted"/>
<organism evidence="1 2">
    <name type="scientific">Paxillus rubicundulus Ve08.2h10</name>
    <dbReference type="NCBI Taxonomy" id="930991"/>
    <lineage>
        <taxon>Eukaryota</taxon>
        <taxon>Fungi</taxon>
        <taxon>Dikarya</taxon>
        <taxon>Basidiomycota</taxon>
        <taxon>Agaricomycotina</taxon>
        <taxon>Agaricomycetes</taxon>
        <taxon>Agaricomycetidae</taxon>
        <taxon>Boletales</taxon>
        <taxon>Paxilineae</taxon>
        <taxon>Paxillaceae</taxon>
        <taxon>Paxillus</taxon>
    </lineage>
</organism>
<sequence>WTGTHFQECSLRLAGLTLHLGHDGGVCPSRVQDVFQEVPKAEWEPIGLVFLSVCIETQRYIGS</sequence>